<keyword evidence="3" id="KW-1185">Reference proteome</keyword>
<protein>
    <submittedName>
        <fullName evidence="2">Uncharacterized protein</fullName>
    </submittedName>
</protein>
<feature type="compositionally biased region" description="Polar residues" evidence="1">
    <location>
        <begin position="49"/>
        <end position="67"/>
    </location>
</feature>
<name>B9TNY6_RICCO</name>
<feature type="region of interest" description="Disordered" evidence="1">
    <location>
        <begin position="40"/>
        <end position="98"/>
    </location>
</feature>
<gene>
    <name evidence="2" type="ORF">RCOM_2028890</name>
</gene>
<feature type="compositionally biased region" description="Basic and acidic residues" evidence="1">
    <location>
        <begin position="83"/>
        <end position="92"/>
    </location>
</feature>
<dbReference type="InParanoid" id="B9TNY6"/>
<sequence>MNDHDRALVRVDCHANWEMRRRRPRRRPVPNDEFVQFRPATIEGVPSLRGTSRKSSAGSRDNASHASQIERGGPANHNMWGEGTDRRLRRECAVTSAN</sequence>
<dbReference type="AlphaFoldDB" id="B9TNY6"/>
<evidence type="ECO:0000313" key="2">
    <source>
        <dbReference type="EMBL" id="EEF22429.1"/>
    </source>
</evidence>
<dbReference type="EMBL" id="EQ993952">
    <property type="protein sequence ID" value="EEF22429.1"/>
    <property type="molecule type" value="Genomic_DNA"/>
</dbReference>
<accession>B9TNY6</accession>
<organism evidence="2 3">
    <name type="scientific">Ricinus communis</name>
    <name type="common">Castor bean</name>
    <dbReference type="NCBI Taxonomy" id="3988"/>
    <lineage>
        <taxon>Eukaryota</taxon>
        <taxon>Viridiplantae</taxon>
        <taxon>Streptophyta</taxon>
        <taxon>Embryophyta</taxon>
        <taxon>Tracheophyta</taxon>
        <taxon>Spermatophyta</taxon>
        <taxon>Magnoliopsida</taxon>
        <taxon>eudicotyledons</taxon>
        <taxon>Gunneridae</taxon>
        <taxon>Pentapetalae</taxon>
        <taxon>rosids</taxon>
        <taxon>fabids</taxon>
        <taxon>Malpighiales</taxon>
        <taxon>Euphorbiaceae</taxon>
        <taxon>Acalyphoideae</taxon>
        <taxon>Acalypheae</taxon>
        <taxon>Ricinus</taxon>
    </lineage>
</organism>
<evidence type="ECO:0000256" key="1">
    <source>
        <dbReference type="SAM" id="MobiDB-lite"/>
    </source>
</evidence>
<dbReference type="Proteomes" id="UP000008311">
    <property type="component" value="Unassembled WGS sequence"/>
</dbReference>
<evidence type="ECO:0000313" key="3">
    <source>
        <dbReference type="Proteomes" id="UP000008311"/>
    </source>
</evidence>
<reference evidence="3" key="1">
    <citation type="journal article" date="2010" name="Nat. Biotechnol.">
        <title>Draft genome sequence of the oilseed species Ricinus communis.</title>
        <authorList>
            <person name="Chan A.P."/>
            <person name="Crabtree J."/>
            <person name="Zhao Q."/>
            <person name="Lorenzi H."/>
            <person name="Orvis J."/>
            <person name="Puiu D."/>
            <person name="Melake-Berhan A."/>
            <person name="Jones K.M."/>
            <person name="Redman J."/>
            <person name="Chen G."/>
            <person name="Cahoon E.B."/>
            <person name="Gedil M."/>
            <person name="Stanke M."/>
            <person name="Haas B.J."/>
            <person name="Wortman J.R."/>
            <person name="Fraser-Liggett C.M."/>
            <person name="Ravel J."/>
            <person name="Rabinowicz P.D."/>
        </authorList>
    </citation>
    <scope>NUCLEOTIDE SEQUENCE [LARGE SCALE GENOMIC DNA]</scope>
    <source>
        <strain evidence="3">cv. Hale</strain>
    </source>
</reference>
<proteinExistence type="predicted"/>